<dbReference type="Pfam" id="PF00941">
    <property type="entry name" value="FAD_binding_5"/>
    <property type="match status" value="1"/>
</dbReference>
<evidence type="ECO:0000259" key="3">
    <source>
        <dbReference type="PROSITE" id="PS51387"/>
    </source>
</evidence>
<evidence type="ECO:0000256" key="1">
    <source>
        <dbReference type="ARBA" id="ARBA00022630"/>
    </source>
</evidence>
<dbReference type="SUPFAM" id="SSF55447">
    <property type="entry name" value="CO dehydrogenase flavoprotein C-terminal domain-like"/>
    <property type="match status" value="1"/>
</dbReference>
<dbReference type="SUPFAM" id="SSF56176">
    <property type="entry name" value="FAD-binding/transporter-associated domain-like"/>
    <property type="match status" value="1"/>
</dbReference>
<dbReference type="Pfam" id="PF03450">
    <property type="entry name" value="CO_deh_flav_C"/>
    <property type="match status" value="1"/>
</dbReference>
<dbReference type="InterPro" id="IPR016167">
    <property type="entry name" value="FAD-bd_PCMH_sub1"/>
</dbReference>
<name>A0A4Z0QZ50_9FIRM</name>
<dbReference type="Gene3D" id="3.30.390.50">
    <property type="entry name" value="CO dehydrogenase flavoprotein, C-terminal domain"/>
    <property type="match status" value="1"/>
</dbReference>
<accession>A0A4Z0QZ50</accession>
<comment type="caution">
    <text evidence="4">The sequence shown here is derived from an EMBL/GenBank/DDBJ whole genome shotgun (WGS) entry which is preliminary data.</text>
</comment>
<gene>
    <name evidence="4" type="ORF">E4K67_23880</name>
</gene>
<dbReference type="PANTHER" id="PTHR42659">
    <property type="entry name" value="XANTHINE DEHYDROGENASE SUBUNIT C-RELATED"/>
    <property type="match status" value="1"/>
</dbReference>
<keyword evidence="5" id="KW-1185">Reference proteome</keyword>
<dbReference type="InterPro" id="IPR036683">
    <property type="entry name" value="CO_DH_flav_C_dom_sf"/>
</dbReference>
<evidence type="ECO:0000256" key="2">
    <source>
        <dbReference type="ARBA" id="ARBA00023002"/>
    </source>
</evidence>
<dbReference type="InterPro" id="IPR036318">
    <property type="entry name" value="FAD-bd_PCMH-like_sf"/>
</dbReference>
<dbReference type="RefSeq" id="WP_135551344.1">
    <property type="nucleotide sequence ID" value="NZ_SPQQ01000011.1"/>
</dbReference>
<dbReference type="SMART" id="SM01092">
    <property type="entry name" value="CO_deh_flav_C"/>
    <property type="match status" value="1"/>
</dbReference>
<dbReference type="InterPro" id="IPR016169">
    <property type="entry name" value="FAD-bd_PCMH_sub2"/>
</dbReference>
<sequence>MFQEYYMPESVSDALNFLNKGPGDAVIIAGGTDLLLDLHEGKKRTKSLVDITRIPELKSLSLEYGIIKIGAAVTHAQVAESELIWAKAPALAMAAKKVGSLQIRNIATVVGNIINAQPAADTAVALTALGAKLTIADTSGTRNVSIEQLYEDVGQSKVDSKRELVTEVMIPVHEQNQSSYFVRLEQRKALALPMLNIAVMVSLEEGQQRFEWVRIVMAPVGPGPMRATNAEKILKGAVIDDEIITKAAYEAAAQANPRDSDLRGSREYRLQVLPALVKRCIAMAVAQVNKG</sequence>
<reference evidence="4 5" key="1">
    <citation type="submission" date="2019-03" db="EMBL/GenBank/DDBJ databases">
        <title>Draft Genome Sequence of Desulfosporosinus fructosivorans Strain 63.6F, Isolated from Marine Sediment in the Baltic Sea.</title>
        <authorList>
            <person name="Hausmann B."/>
            <person name="Vandieken V."/>
            <person name="Pjevac P."/>
            <person name="Schreck K."/>
            <person name="Herbold C.W."/>
            <person name="Loy A."/>
        </authorList>
    </citation>
    <scope>NUCLEOTIDE SEQUENCE [LARGE SCALE GENOMIC DNA]</scope>
    <source>
        <strain evidence="4 5">63.6F</strain>
    </source>
</reference>
<dbReference type="GO" id="GO:0071949">
    <property type="term" value="F:FAD binding"/>
    <property type="evidence" value="ECO:0007669"/>
    <property type="project" value="InterPro"/>
</dbReference>
<dbReference type="InterPro" id="IPR002346">
    <property type="entry name" value="Mopterin_DH_FAD-bd"/>
</dbReference>
<protein>
    <submittedName>
        <fullName evidence="4">Xanthine dehydrogenase family protein subunit M</fullName>
    </submittedName>
</protein>
<proteinExistence type="predicted"/>
<dbReference type="PANTHER" id="PTHR42659:SF9">
    <property type="entry name" value="XANTHINE DEHYDROGENASE FAD-BINDING SUBUNIT XDHB-RELATED"/>
    <property type="match status" value="1"/>
</dbReference>
<keyword evidence="1" id="KW-0285">Flavoprotein</keyword>
<dbReference type="Proteomes" id="UP000298460">
    <property type="component" value="Unassembled WGS sequence"/>
</dbReference>
<evidence type="ECO:0000313" key="4">
    <source>
        <dbReference type="EMBL" id="TGE35798.1"/>
    </source>
</evidence>
<organism evidence="4 5">
    <name type="scientific">Desulfosporosinus fructosivorans</name>
    <dbReference type="NCBI Taxonomy" id="2018669"/>
    <lineage>
        <taxon>Bacteria</taxon>
        <taxon>Bacillati</taxon>
        <taxon>Bacillota</taxon>
        <taxon>Clostridia</taxon>
        <taxon>Eubacteriales</taxon>
        <taxon>Desulfitobacteriaceae</taxon>
        <taxon>Desulfosporosinus</taxon>
    </lineage>
</organism>
<dbReference type="InterPro" id="IPR051312">
    <property type="entry name" value="Diverse_Substr_Oxidored"/>
</dbReference>
<dbReference type="Gene3D" id="3.30.465.10">
    <property type="match status" value="1"/>
</dbReference>
<dbReference type="PROSITE" id="PS51387">
    <property type="entry name" value="FAD_PCMH"/>
    <property type="match status" value="1"/>
</dbReference>
<evidence type="ECO:0000313" key="5">
    <source>
        <dbReference type="Proteomes" id="UP000298460"/>
    </source>
</evidence>
<dbReference type="EMBL" id="SPQQ01000011">
    <property type="protein sequence ID" value="TGE35798.1"/>
    <property type="molecule type" value="Genomic_DNA"/>
</dbReference>
<dbReference type="InterPro" id="IPR005107">
    <property type="entry name" value="CO_DH_flav_C"/>
</dbReference>
<dbReference type="InterPro" id="IPR016166">
    <property type="entry name" value="FAD-bd_PCMH"/>
</dbReference>
<dbReference type="Gene3D" id="3.30.43.10">
    <property type="entry name" value="Uridine Diphospho-n-acetylenolpyruvylglucosamine Reductase, domain 2"/>
    <property type="match status" value="1"/>
</dbReference>
<dbReference type="OrthoDB" id="9789842at2"/>
<dbReference type="AlphaFoldDB" id="A0A4Z0QZ50"/>
<feature type="domain" description="FAD-binding PCMH-type" evidence="3">
    <location>
        <begin position="1"/>
        <end position="175"/>
    </location>
</feature>
<dbReference type="GO" id="GO:0016491">
    <property type="term" value="F:oxidoreductase activity"/>
    <property type="evidence" value="ECO:0007669"/>
    <property type="project" value="UniProtKB-KW"/>
</dbReference>
<keyword evidence="2" id="KW-0560">Oxidoreductase</keyword>